<dbReference type="InterPro" id="IPR009072">
    <property type="entry name" value="Histone-fold"/>
</dbReference>
<evidence type="ECO:0000313" key="7">
    <source>
        <dbReference type="EMBL" id="ROT83364.1"/>
    </source>
</evidence>
<feature type="region of interest" description="Disordered" evidence="5">
    <location>
        <begin position="149"/>
        <end position="190"/>
    </location>
</feature>
<dbReference type="GO" id="GO:0005669">
    <property type="term" value="C:transcription factor TFIID complex"/>
    <property type="evidence" value="ECO:0007669"/>
    <property type="project" value="TreeGrafter"/>
</dbReference>
<evidence type="ECO:0000256" key="3">
    <source>
        <dbReference type="ARBA" id="ARBA00023163"/>
    </source>
</evidence>
<dbReference type="Proteomes" id="UP000283509">
    <property type="component" value="Unassembled WGS sequence"/>
</dbReference>
<feature type="compositionally biased region" description="Basic and acidic residues" evidence="5">
    <location>
        <begin position="486"/>
        <end position="498"/>
    </location>
</feature>
<comment type="subcellular location">
    <subcellularLocation>
        <location evidence="1">Nucleus</location>
    </subcellularLocation>
</comment>
<proteinExistence type="predicted"/>
<feature type="compositionally biased region" description="Basic and acidic residues" evidence="5">
    <location>
        <begin position="678"/>
        <end position="693"/>
    </location>
</feature>
<sequence>MANQFKYEILKISVAEICQTIGFQGIYSTPLDVLADILHRYIFEVCKLTHRYTEHFGRSEPNLDDLGLAFLDMGISVAELEEYVNNVDCPPFPHTVPKIPVPRTSNLNFLKPGAREILSRPIHIHEHLPPMYPEKEEEEVDMKVNTSLDDVLGEGSSSPMASPQPAAKRSSDSDVSPAKKPKYSLDDEGQPVREIVSVMMTTSGFISSAREGKLPESKVPNIPMATPRSSSPSAASALSKKKLAVEKLIRQKNNQGGPQKPPPSKSRPTKDKGPSKPGSKPMKVLKIPKMPKIPKIPQVKPGSSMPQPSPANTPLAASTPGPPVSQGAAAPLPTPPKLKMPTPKIRVPKPPKTPKSETKKASADVTVTSIPPPAKAQEAPPDKLSIFKKIKPKGETKEADRTGEREVHPSRDSSPDLMIDENPRMAQRRPPEDLAVLDNPVPALDASMDELDCSPGDFPSYQDDMSPPGTPSTPRTPELPQLAIRKTPEKWKGKERGRERRPKKDRSKSPKCGFSPGRREHSASESETPDRPKTPEVGLPLDSLGPPSTSTPFSLPPFPNAPGFIPPFSRFPFIPPYGGPPLRPGIPPMPDLRLPPHTFLQRLAAPGSKRPLDDDHLGLDEPEPLERPLTPRHDRDFSPLPPPGHPSPLRSPSPTQSSATPPRPRTPAHHSPPPLIKVKPEKPEKSEKEKVSNQDKVLWFGKFVSYANVTMFY</sequence>
<feature type="region of interest" description="Disordered" evidence="5">
    <location>
        <begin position="209"/>
        <end position="558"/>
    </location>
</feature>
<keyword evidence="3" id="KW-0804">Transcription</keyword>
<feature type="compositionally biased region" description="Low complexity" evidence="5">
    <location>
        <begin position="229"/>
        <end position="238"/>
    </location>
</feature>
<evidence type="ECO:0000313" key="8">
    <source>
        <dbReference type="Proteomes" id="UP000283509"/>
    </source>
</evidence>
<feature type="compositionally biased region" description="Low complexity" evidence="5">
    <location>
        <begin position="156"/>
        <end position="167"/>
    </location>
</feature>
<feature type="region of interest" description="Disordered" evidence="5">
    <location>
        <begin position="582"/>
        <end position="694"/>
    </location>
</feature>
<accession>A0A3R7MJG3</accession>
<dbReference type="PANTHER" id="PTHR46452:SF1">
    <property type="entry name" value="TRANSCRIPTION INITIATION FACTOR TFIID SUBUNIT 3"/>
    <property type="match status" value="1"/>
</dbReference>
<protein>
    <recommendedName>
        <fullName evidence="6">Bromodomain associated domain-containing protein</fullName>
    </recommendedName>
</protein>
<feature type="compositionally biased region" description="Low complexity" evidence="5">
    <location>
        <begin position="543"/>
        <end position="553"/>
    </location>
</feature>
<keyword evidence="2" id="KW-0805">Transcription regulation</keyword>
<feature type="compositionally biased region" description="Basic and acidic residues" evidence="5">
    <location>
        <begin position="517"/>
        <end position="534"/>
    </location>
</feature>
<dbReference type="GO" id="GO:0046982">
    <property type="term" value="F:protein heterodimerization activity"/>
    <property type="evidence" value="ECO:0007669"/>
    <property type="project" value="InterPro"/>
</dbReference>
<dbReference type="GO" id="GO:0002039">
    <property type="term" value="F:p53 binding"/>
    <property type="evidence" value="ECO:0007669"/>
    <property type="project" value="TreeGrafter"/>
</dbReference>
<evidence type="ECO:0000259" key="6">
    <source>
        <dbReference type="SMART" id="SM00576"/>
    </source>
</evidence>
<evidence type="ECO:0000256" key="5">
    <source>
        <dbReference type="SAM" id="MobiDB-lite"/>
    </source>
</evidence>
<gene>
    <name evidence="7" type="ORF">C7M84_023458</name>
</gene>
<dbReference type="CDD" id="cd22916">
    <property type="entry name" value="HFD_TAF3"/>
    <property type="match status" value="1"/>
</dbReference>
<feature type="domain" description="Bromodomain associated" evidence="6">
    <location>
        <begin position="3"/>
        <end position="79"/>
    </location>
</feature>
<dbReference type="OrthoDB" id="436852at2759"/>
<dbReference type="InterPro" id="IPR006565">
    <property type="entry name" value="BTP"/>
</dbReference>
<name>A0A3R7MJG3_PENVA</name>
<evidence type="ECO:0000256" key="2">
    <source>
        <dbReference type="ARBA" id="ARBA00023015"/>
    </source>
</evidence>
<comment type="caution">
    <text evidence="7">The sequence shown here is derived from an EMBL/GenBank/DDBJ whole genome shotgun (WGS) entry which is preliminary data.</text>
</comment>
<reference evidence="7 8" key="2">
    <citation type="submission" date="2019-01" db="EMBL/GenBank/DDBJ databases">
        <title>The decoding of complex shrimp genome reveals the adaptation for benthos swimmer, frequently molting mechanism and breeding impact on genome.</title>
        <authorList>
            <person name="Sun Y."/>
            <person name="Gao Y."/>
            <person name="Yu Y."/>
        </authorList>
    </citation>
    <scope>NUCLEOTIDE SEQUENCE [LARGE SCALE GENOMIC DNA]</scope>
    <source>
        <tissue evidence="7">Muscle</tissue>
    </source>
</reference>
<dbReference type="Pfam" id="PF07524">
    <property type="entry name" value="Bromo_TP"/>
    <property type="match status" value="1"/>
</dbReference>
<feature type="compositionally biased region" description="Pro residues" evidence="5">
    <location>
        <begin position="661"/>
        <end position="675"/>
    </location>
</feature>
<feature type="compositionally biased region" description="Polar residues" evidence="5">
    <location>
        <begin position="304"/>
        <end position="316"/>
    </location>
</feature>
<reference evidence="7 8" key="1">
    <citation type="submission" date="2018-04" db="EMBL/GenBank/DDBJ databases">
        <authorList>
            <person name="Zhang X."/>
            <person name="Yuan J."/>
            <person name="Li F."/>
            <person name="Xiang J."/>
        </authorList>
    </citation>
    <scope>NUCLEOTIDE SEQUENCE [LARGE SCALE GENOMIC DNA]</scope>
    <source>
        <tissue evidence="7">Muscle</tissue>
    </source>
</reference>
<dbReference type="AlphaFoldDB" id="A0A3R7MJG3"/>
<dbReference type="EMBL" id="QCYY01000697">
    <property type="protein sequence ID" value="ROT83364.1"/>
    <property type="molecule type" value="Genomic_DNA"/>
</dbReference>
<organism evidence="7 8">
    <name type="scientific">Penaeus vannamei</name>
    <name type="common">Whiteleg shrimp</name>
    <name type="synonym">Litopenaeus vannamei</name>
    <dbReference type="NCBI Taxonomy" id="6689"/>
    <lineage>
        <taxon>Eukaryota</taxon>
        <taxon>Metazoa</taxon>
        <taxon>Ecdysozoa</taxon>
        <taxon>Arthropoda</taxon>
        <taxon>Crustacea</taxon>
        <taxon>Multicrustacea</taxon>
        <taxon>Malacostraca</taxon>
        <taxon>Eumalacostraca</taxon>
        <taxon>Eucarida</taxon>
        <taxon>Decapoda</taxon>
        <taxon>Dendrobranchiata</taxon>
        <taxon>Penaeoidea</taxon>
        <taxon>Penaeidae</taxon>
        <taxon>Penaeus</taxon>
    </lineage>
</organism>
<feature type="compositionally biased region" description="Basic and acidic residues" evidence="5">
    <location>
        <begin position="392"/>
        <end position="414"/>
    </location>
</feature>
<feature type="compositionally biased region" description="Basic and acidic residues" evidence="5">
    <location>
        <begin position="610"/>
        <end position="637"/>
    </location>
</feature>
<evidence type="ECO:0000256" key="1">
    <source>
        <dbReference type="ARBA" id="ARBA00004123"/>
    </source>
</evidence>
<evidence type="ECO:0000256" key="4">
    <source>
        <dbReference type="ARBA" id="ARBA00023242"/>
    </source>
</evidence>
<dbReference type="STRING" id="6689.A0A3R7MJG3"/>
<feature type="compositionally biased region" description="Pro residues" evidence="5">
    <location>
        <begin position="639"/>
        <end position="651"/>
    </location>
</feature>
<keyword evidence="8" id="KW-1185">Reference proteome</keyword>
<dbReference type="SMART" id="SM00576">
    <property type="entry name" value="BTP"/>
    <property type="match status" value="1"/>
</dbReference>
<keyword evidence="4" id="KW-0539">Nucleus</keyword>
<dbReference type="Gene3D" id="1.10.20.10">
    <property type="entry name" value="Histone, subunit A"/>
    <property type="match status" value="1"/>
</dbReference>
<feature type="compositionally biased region" description="Low complexity" evidence="5">
    <location>
        <begin position="275"/>
        <end position="301"/>
    </location>
</feature>
<dbReference type="PANTHER" id="PTHR46452">
    <property type="entry name" value="TRANSCRIPTION INITIATION FACTOR TFIID SUBUNIT 3"/>
    <property type="match status" value="1"/>
</dbReference>
<dbReference type="GO" id="GO:0045944">
    <property type="term" value="P:positive regulation of transcription by RNA polymerase II"/>
    <property type="evidence" value="ECO:0007669"/>
    <property type="project" value="TreeGrafter"/>
</dbReference>